<dbReference type="EMBL" id="CADEPM010000004">
    <property type="protein sequence ID" value="CAB3405572.1"/>
    <property type="molecule type" value="Genomic_DNA"/>
</dbReference>
<protein>
    <recommendedName>
        <fullName evidence="1">Ubiquitin-like domain-containing protein</fullName>
    </recommendedName>
</protein>
<gene>
    <name evidence="2" type="ORF">CBOVIS_LOCUS7755</name>
</gene>
<comment type="caution">
    <text evidence="2">The sequence shown here is derived from an EMBL/GenBank/DDBJ whole genome shotgun (WGS) entry which is preliminary data.</text>
</comment>
<dbReference type="Pfam" id="PF00240">
    <property type="entry name" value="ubiquitin"/>
    <property type="match status" value="1"/>
</dbReference>
<proteinExistence type="predicted"/>
<dbReference type="Proteomes" id="UP000494206">
    <property type="component" value="Unassembled WGS sequence"/>
</dbReference>
<dbReference type="InterPro" id="IPR029071">
    <property type="entry name" value="Ubiquitin-like_domsf"/>
</dbReference>
<keyword evidence="3" id="KW-1185">Reference proteome</keyword>
<reference evidence="2 3" key="1">
    <citation type="submission" date="2020-04" db="EMBL/GenBank/DDBJ databases">
        <authorList>
            <person name="Laetsch R D."/>
            <person name="Stevens L."/>
            <person name="Kumar S."/>
            <person name="Blaxter L. M."/>
        </authorList>
    </citation>
    <scope>NUCLEOTIDE SEQUENCE [LARGE SCALE GENOMIC DNA]</scope>
</reference>
<dbReference type="Gene3D" id="3.10.20.90">
    <property type="entry name" value="Phosphatidylinositol 3-kinase Catalytic Subunit, Chain A, domain 1"/>
    <property type="match status" value="1"/>
</dbReference>
<organism evidence="2 3">
    <name type="scientific">Caenorhabditis bovis</name>
    <dbReference type="NCBI Taxonomy" id="2654633"/>
    <lineage>
        <taxon>Eukaryota</taxon>
        <taxon>Metazoa</taxon>
        <taxon>Ecdysozoa</taxon>
        <taxon>Nematoda</taxon>
        <taxon>Chromadorea</taxon>
        <taxon>Rhabditida</taxon>
        <taxon>Rhabditina</taxon>
        <taxon>Rhabditomorpha</taxon>
        <taxon>Rhabditoidea</taxon>
        <taxon>Rhabditidae</taxon>
        <taxon>Peloderinae</taxon>
        <taxon>Caenorhabditis</taxon>
    </lineage>
</organism>
<dbReference type="PROSITE" id="PS50053">
    <property type="entry name" value="UBIQUITIN_2"/>
    <property type="match status" value="1"/>
</dbReference>
<dbReference type="InterPro" id="IPR000626">
    <property type="entry name" value="Ubiquitin-like_dom"/>
</dbReference>
<evidence type="ECO:0000313" key="2">
    <source>
        <dbReference type="EMBL" id="CAB3405572.1"/>
    </source>
</evidence>
<accession>A0A8S1EU87</accession>
<evidence type="ECO:0000259" key="1">
    <source>
        <dbReference type="PROSITE" id="PS50053"/>
    </source>
</evidence>
<name>A0A8S1EU87_9PELO</name>
<dbReference type="SUPFAM" id="SSF54236">
    <property type="entry name" value="Ubiquitin-like"/>
    <property type="match status" value="1"/>
</dbReference>
<feature type="domain" description="Ubiquitin-like" evidence="1">
    <location>
        <begin position="5"/>
        <end position="83"/>
    </location>
</feature>
<evidence type="ECO:0000313" key="3">
    <source>
        <dbReference type="Proteomes" id="UP000494206"/>
    </source>
</evidence>
<dbReference type="PANTHER" id="PTHR33651:SF2">
    <property type="entry name" value="PI3K_PI4K CATALYTIC DOMAIN-CONTAINING PROTEIN"/>
    <property type="match status" value="1"/>
</dbReference>
<dbReference type="PANTHER" id="PTHR33651">
    <property type="entry name" value="PROTEIN CBG06246"/>
    <property type="match status" value="1"/>
</dbReference>
<dbReference type="AlphaFoldDB" id="A0A8S1EU87"/>
<sequence>MEIGLLLILQDQDGVSHRQKPITFADETTIKELSKAINSFWCIHQNYQELYHNGKQIISLKSTLKQIGVKDDDEIVIYKKAVGIAMKAGPERMENAKEAVKLHTRLLEKGFFNVYSSFNEFRMENHHKVASWTDGNTELMREATVNHFRALHFKRGADDEFTKNTLAYVQLHGEKEETKYNVKYIATKWCDNFVPISHIEEEDVSADILVQILLLGTFLFIDDLHSDNCGQWKGTKEAAIVDFMPRAYTSYTNVKKALLDNSSSVYWEAIHIDALEKCNEKSRLEMAKECLKKWDLLSKIEMANEQIKLEKDRMKRQDIGFKGFNSPTEELDQYIIAVKENLTKLTVIGPWDPIGDQRFIDGPTEGPVKFSVSGSLDGDEWLSSGFYIYMEIWHNCVENKDDEKMLKVALMPPCPIEDKTCTYTLKQDITNKSGDSELKADMVIT</sequence>